<dbReference type="Pfam" id="PF17042">
    <property type="entry name" value="NBD_C"/>
    <property type="match status" value="1"/>
</dbReference>
<keyword evidence="3" id="KW-0547">Nucleotide-binding</keyword>
<evidence type="ECO:0000256" key="3">
    <source>
        <dbReference type="ARBA" id="ARBA00022741"/>
    </source>
</evidence>
<keyword evidence="6" id="KW-0119">Carbohydrate metabolism</keyword>
<comment type="caution">
    <text evidence="9">The sequence shown here is derived from an EMBL/GenBank/DDBJ whole genome shotgun (WGS) entry which is preliminary data.</text>
</comment>
<dbReference type="GO" id="GO:0016301">
    <property type="term" value="F:kinase activity"/>
    <property type="evidence" value="ECO:0007669"/>
    <property type="project" value="UniProtKB-KW"/>
</dbReference>
<dbReference type="InterPro" id="IPR042213">
    <property type="entry name" value="NBD_C_sf"/>
</dbReference>
<dbReference type="RefSeq" id="WP_110032518.1">
    <property type="nucleotide sequence ID" value="NZ_QGTR01000003.1"/>
</dbReference>
<keyword evidence="4" id="KW-0418">Kinase</keyword>
<keyword evidence="10" id="KW-1185">Reference proteome</keyword>
<evidence type="ECO:0000259" key="8">
    <source>
        <dbReference type="Pfam" id="PF17042"/>
    </source>
</evidence>
<reference evidence="9 10" key="1">
    <citation type="submission" date="2018-05" db="EMBL/GenBank/DDBJ databases">
        <title>Genomic Encyclopedia of Type Strains, Phase IV (KMG-IV): sequencing the most valuable type-strain genomes for metagenomic binning, comparative biology and taxonomic classification.</title>
        <authorList>
            <person name="Goeker M."/>
        </authorList>
    </citation>
    <scope>NUCLEOTIDE SEQUENCE [LARGE SCALE GENOMIC DNA]</scope>
    <source>
        <strain evidence="9 10">DSM 16791</strain>
    </source>
</reference>
<protein>
    <submittedName>
        <fullName evidence="9">Uncharacterized protein YgbK (DUF1537 family)</fullName>
    </submittedName>
</protein>
<comment type="similarity">
    <text evidence="1">Belongs to the four-carbon acid sugar kinase family.</text>
</comment>
<dbReference type="OrthoDB" id="7686359at2"/>
<sequence length="427" mass="43252">MRPAGKRSFCVFVGDDFTGASDTLAAWATAGARVRLFLDPAAAARSGAGLDIVGIATGLRGLSARRIGAEMEDIAASLSGLDPAFVHYKVCSTFDSSPDTGSIGTAVRALEAAFDPALTLVVGGQPSLGRYCLFGHLFARAADGEVHRIDRHPVMRRHPVTPMAESDLSLHLGAQGLDGIRKLDMTLLARGPEALAAPLRAGIEGAGGRFLLDAATPADLACIGAALGALAASRPILVIGASGVVEALSAIAPAPGATAPAASPAPSGACLVVAGSQSSVTEAQVANARSFAREPLPPEIMHDAEALARLVGNVCTRLRQGQAVLVHTLPGARYRLDAAGLTAALVDLVASVAAQVGIARLGVAGGDTSSAICQRLGFSSIGFGSDIDPGVSLCSGTHADPRLDGMELMLKGGQMGGVDLFDRFAAL</sequence>
<dbReference type="Gene3D" id="3.40.50.10840">
    <property type="entry name" value="Putative sugar-binding, N-terminal domain"/>
    <property type="match status" value="1"/>
</dbReference>
<dbReference type="Proteomes" id="UP000246352">
    <property type="component" value="Unassembled WGS sequence"/>
</dbReference>
<dbReference type="AlphaFoldDB" id="A0A317PIX8"/>
<dbReference type="SUPFAM" id="SSF142764">
    <property type="entry name" value="YgbK-like"/>
    <property type="match status" value="1"/>
</dbReference>
<dbReference type="Pfam" id="PF07005">
    <property type="entry name" value="SBD_N"/>
    <property type="match status" value="1"/>
</dbReference>
<keyword evidence="2" id="KW-0808">Transferase</keyword>
<dbReference type="InterPro" id="IPR010737">
    <property type="entry name" value="4-carb_acid_sugar_kinase_N"/>
</dbReference>
<evidence type="ECO:0000256" key="1">
    <source>
        <dbReference type="ARBA" id="ARBA00005715"/>
    </source>
</evidence>
<dbReference type="Gene3D" id="3.40.980.20">
    <property type="entry name" value="Four-carbon acid sugar kinase, nucleotide binding domain"/>
    <property type="match status" value="1"/>
</dbReference>
<feature type="domain" description="Four-carbon acid sugar kinase N-terminal" evidence="7">
    <location>
        <begin position="11"/>
        <end position="248"/>
    </location>
</feature>
<gene>
    <name evidence="9" type="ORF">DFR52_103487</name>
</gene>
<evidence type="ECO:0000259" key="7">
    <source>
        <dbReference type="Pfam" id="PF07005"/>
    </source>
</evidence>
<feature type="domain" description="Four-carbon acid sugar kinase nucleotide binding" evidence="8">
    <location>
        <begin position="271"/>
        <end position="421"/>
    </location>
</feature>
<evidence type="ECO:0000256" key="2">
    <source>
        <dbReference type="ARBA" id="ARBA00022679"/>
    </source>
</evidence>
<evidence type="ECO:0000256" key="5">
    <source>
        <dbReference type="ARBA" id="ARBA00022840"/>
    </source>
</evidence>
<dbReference type="InterPro" id="IPR037051">
    <property type="entry name" value="4-carb_acid_sugar_kinase_N_sf"/>
</dbReference>
<evidence type="ECO:0000256" key="4">
    <source>
        <dbReference type="ARBA" id="ARBA00022777"/>
    </source>
</evidence>
<evidence type="ECO:0000313" key="10">
    <source>
        <dbReference type="Proteomes" id="UP000246352"/>
    </source>
</evidence>
<name>A0A317PIX8_9HYPH</name>
<evidence type="ECO:0000256" key="6">
    <source>
        <dbReference type="ARBA" id="ARBA00023277"/>
    </source>
</evidence>
<keyword evidence="5" id="KW-0067">ATP-binding</keyword>
<dbReference type="InterPro" id="IPR031475">
    <property type="entry name" value="NBD_C"/>
</dbReference>
<dbReference type="GO" id="GO:0005524">
    <property type="term" value="F:ATP binding"/>
    <property type="evidence" value="ECO:0007669"/>
    <property type="project" value="UniProtKB-KW"/>
</dbReference>
<organism evidence="9 10">
    <name type="scientific">Hoeflea marina</name>
    <dbReference type="NCBI Taxonomy" id="274592"/>
    <lineage>
        <taxon>Bacteria</taxon>
        <taxon>Pseudomonadati</taxon>
        <taxon>Pseudomonadota</taxon>
        <taxon>Alphaproteobacteria</taxon>
        <taxon>Hyphomicrobiales</taxon>
        <taxon>Rhizobiaceae</taxon>
        <taxon>Hoeflea</taxon>
    </lineage>
</organism>
<accession>A0A317PIX8</accession>
<evidence type="ECO:0000313" key="9">
    <source>
        <dbReference type="EMBL" id="PWW00284.1"/>
    </source>
</evidence>
<dbReference type="EMBL" id="QGTR01000003">
    <property type="protein sequence ID" value="PWW00284.1"/>
    <property type="molecule type" value="Genomic_DNA"/>
</dbReference>
<proteinExistence type="inferred from homology"/>